<dbReference type="InterPro" id="IPR015915">
    <property type="entry name" value="Kelch-typ_b-propeller"/>
</dbReference>
<keyword evidence="2" id="KW-1185">Reference proteome</keyword>
<dbReference type="Proteomes" id="UP000238479">
    <property type="component" value="Chromosome 7"/>
</dbReference>
<dbReference type="PANTHER" id="PTHR46422">
    <property type="entry name" value="SERINE/THREONINE-PROTEIN PHOSPHATASE BSL3"/>
    <property type="match status" value="1"/>
</dbReference>
<dbReference type="GO" id="GO:0016787">
    <property type="term" value="F:hydrolase activity"/>
    <property type="evidence" value="ECO:0007669"/>
    <property type="project" value="UniProtKB-KW"/>
</dbReference>
<dbReference type="STRING" id="74649.A0A2P6PCP2"/>
<protein>
    <recommendedName>
        <fullName evidence="3">Kelch-type beta propeller</fullName>
    </recommendedName>
</protein>
<evidence type="ECO:0008006" key="3">
    <source>
        <dbReference type="Google" id="ProtNLM"/>
    </source>
</evidence>
<name>A0A2P6PCP2_ROSCH</name>
<dbReference type="Pfam" id="PF07646">
    <property type="entry name" value="Kelch_2"/>
    <property type="match status" value="1"/>
</dbReference>
<reference evidence="1 2" key="1">
    <citation type="journal article" date="2018" name="Nat. Genet.">
        <title>The Rosa genome provides new insights in the design of modern roses.</title>
        <authorList>
            <person name="Bendahmane M."/>
        </authorList>
    </citation>
    <scope>NUCLEOTIDE SEQUENCE [LARGE SCALE GENOMIC DNA]</scope>
    <source>
        <strain evidence="2">cv. Old Blush</strain>
    </source>
</reference>
<dbReference type="AlphaFoldDB" id="A0A2P6PCP2"/>
<organism evidence="1 2">
    <name type="scientific">Rosa chinensis</name>
    <name type="common">China rose</name>
    <dbReference type="NCBI Taxonomy" id="74649"/>
    <lineage>
        <taxon>Eukaryota</taxon>
        <taxon>Viridiplantae</taxon>
        <taxon>Streptophyta</taxon>
        <taxon>Embryophyta</taxon>
        <taxon>Tracheophyta</taxon>
        <taxon>Spermatophyta</taxon>
        <taxon>Magnoliopsida</taxon>
        <taxon>eudicotyledons</taxon>
        <taxon>Gunneridae</taxon>
        <taxon>Pentapetalae</taxon>
        <taxon>rosids</taxon>
        <taxon>fabids</taxon>
        <taxon>Rosales</taxon>
        <taxon>Rosaceae</taxon>
        <taxon>Rosoideae</taxon>
        <taxon>Rosoideae incertae sedis</taxon>
        <taxon>Rosa</taxon>
    </lineage>
</organism>
<dbReference type="EMBL" id="PDCK01000045">
    <property type="protein sequence ID" value="PRQ19692.1"/>
    <property type="molecule type" value="Genomic_DNA"/>
</dbReference>
<dbReference type="Gene3D" id="2.120.10.80">
    <property type="entry name" value="Kelch-type beta propeller"/>
    <property type="match status" value="1"/>
</dbReference>
<dbReference type="Gramene" id="PRQ19692">
    <property type="protein sequence ID" value="PRQ19692"/>
    <property type="gene ID" value="RchiOBHm_Chr7g0220001"/>
</dbReference>
<gene>
    <name evidence="1" type="ORF">RchiOBHm_Chr7g0220001</name>
</gene>
<sequence length="150" mass="15570">MTRYASASARSDGLLLLCRGRDANSVPLASAYGLAKHREGRREWAIAPGVSPSPRYQHAAVFVNARLHVSGGALGGGRMVEDSSSVAVLDTAAGVWCDTKSVVTSPRTGRYSADAAGGDAAVELTRRCRHAAAAVGDLIFIYGGLRGGKI</sequence>
<keyword evidence="1" id="KW-0378">Hydrolase</keyword>
<dbReference type="SUPFAM" id="SSF117281">
    <property type="entry name" value="Kelch motif"/>
    <property type="match status" value="1"/>
</dbReference>
<comment type="caution">
    <text evidence="1">The sequence shown here is derived from an EMBL/GenBank/DDBJ whole genome shotgun (WGS) entry which is preliminary data.</text>
</comment>
<dbReference type="PANTHER" id="PTHR46422:SF4">
    <property type="entry name" value="SERINE_THREONINE-PROTEIN PHOSPHATASE BSL3"/>
    <property type="match status" value="1"/>
</dbReference>
<evidence type="ECO:0000313" key="2">
    <source>
        <dbReference type="Proteomes" id="UP000238479"/>
    </source>
</evidence>
<proteinExistence type="predicted"/>
<dbReference type="InterPro" id="IPR011498">
    <property type="entry name" value="Kelch_2"/>
</dbReference>
<accession>A0A2P6PCP2</accession>
<evidence type="ECO:0000313" key="1">
    <source>
        <dbReference type="EMBL" id="PRQ19692.1"/>
    </source>
</evidence>